<evidence type="ECO:0000256" key="2">
    <source>
        <dbReference type="ARBA" id="ARBA00022630"/>
    </source>
</evidence>
<evidence type="ECO:0000313" key="6">
    <source>
        <dbReference type="EMBL" id="SEN74898.1"/>
    </source>
</evidence>
<protein>
    <submittedName>
        <fullName evidence="6">Pyridoxine/pyridoxamine 5'-phosphate oxidase</fullName>
    </submittedName>
</protein>
<dbReference type="InterPro" id="IPR024624">
    <property type="entry name" value="Pyridox_Oxase_Alr4036_FMN-bd"/>
</dbReference>
<evidence type="ECO:0000259" key="5">
    <source>
        <dbReference type="Pfam" id="PF12766"/>
    </source>
</evidence>
<dbReference type="Gene3D" id="2.30.110.10">
    <property type="entry name" value="Electron Transport, Fmn-binding Protein, Chain A"/>
    <property type="match status" value="1"/>
</dbReference>
<evidence type="ECO:0000256" key="4">
    <source>
        <dbReference type="ARBA" id="ARBA00023002"/>
    </source>
</evidence>
<dbReference type="RefSeq" id="WP_089905482.1">
    <property type="nucleotide sequence ID" value="NZ_FOCI01000032.1"/>
</dbReference>
<dbReference type="GO" id="GO:0010181">
    <property type="term" value="F:FMN binding"/>
    <property type="evidence" value="ECO:0007669"/>
    <property type="project" value="InterPro"/>
</dbReference>
<name>A0A1H8J4J7_9RHOB</name>
<reference evidence="6 7" key="1">
    <citation type="submission" date="2016-10" db="EMBL/GenBank/DDBJ databases">
        <authorList>
            <person name="de Groot N.N."/>
        </authorList>
    </citation>
    <scope>NUCLEOTIDE SEQUENCE [LARGE SCALE GENOMIC DNA]</scope>
    <source>
        <strain evidence="6 7">DSM 16213</strain>
    </source>
</reference>
<dbReference type="EMBL" id="FOCI01000032">
    <property type="protein sequence ID" value="SEN74898.1"/>
    <property type="molecule type" value="Genomic_DNA"/>
</dbReference>
<evidence type="ECO:0000313" key="7">
    <source>
        <dbReference type="Proteomes" id="UP000199585"/>
    </source>
</evidence>
<keyword evidence="3" id="KW-0288">FMN</keyword>
<dbReference type="STRING" id="245187.SAMN04488003_13213"/>
<dbReference type="SUPFAM" id="SSF50475">
    <property type="entry name" value="FMN-binding split barrel"/>
    <property type="match status" value="1"/>
</dbReference>
<proteinExistence type="predicted"/>
<comment type="cofactor">
    <cofactor evidence="1">
        <name>FMN</name>
        <dbReference type="ChEBI" id="CHEBI:58210"/>
    </cofactor>
</comment>
<dbReference type="OrthoDB" id="5120525at2"/>
<gene>
    <name evidence="6" type="ORF">SAMN04488003_13213</name>
</gene>
<dbReference type="Pfam" id="PF12766">
    <property type="entry name" value="Pyridox_oxase_2"/>
    <property type="match status" value="1"/>
</dbReference>
<feature type="domain" description="Pyridoxamine 5'-phosphate oxidase Alr4036 family FMN-binding" evidence="5">
    <location>
        <begin position="19"/>
        <end position="100"/>
    </location>
</feature>
<dbReference type="GO" id="GO:0004733">
    <property type="term" value="F:pyridoxamine phosphate oxidase activity"/>
    <property type="evidence" value="ECO:0007669"/>
    <property type="project" value="InterPro"/>
</dbReference>
<dbReference type="GO" id="GO:0008615">
    <property type="term" value="P:pyridoxine biosynthetic process"/>
    <property type="evidence" value="ECO:0007669"/>
    <property type="project" value="InterPro"/>
</dbReference>
<dbReference type="Proteomes" id="UP000199585">
    <property type="component" value="Unassembled WGS sequence"/>
</dbReference>
<keyword evidence="7" id="KW-1185">Reference proteome</keyword>
<organism evidence="6 7">
    <name type="scientific">Loktanella fryxellensis</name>
    <dbReference type="NCBI Taxonomy" id="245187"/>
    <lineage>
        <taxon>Bacteria</taxon>
        <taxon>Pseudomonadati</taxon>
        <taxon>Pseudomonadota</taxon>
        <taxon>Alphaproteobacteria</taxon>
        <taxon>Rhodobacterales</taxon>
        <taxon>Roseobacteraceae</taxon>
        <taxon>Loktanella</taxon>
    </lineage>
</organism>
<dbReference type="PANTHER" id="PTHR10851:SF3">
    <property type="entry name" value="PYRIDOXINE_PYRIDOXAMINE 5'-PHOSPHATE OXIDASE 2"/>
    <property type="match status" value="1"/>
</dbReference>
<evidence type="ECO:0000256" key="3">
    <source>
        <dbReference type="ARBA" id="ARBA00022643"/>
    </source>
</evidence>
<dbReference type="InterPro" id="IPR012349">
    <property type="entry name" value="Split_barrel_FMN-bd"/>
</dbReference>
<sequence>MSDWFTTLDGLHAQVWQRLGRGVADRRSPSRQPTLATVSPDDWPEARTVVLRRAVPTDAVVEVYTDTQSDKIASLTATPRAALHVWEATQHLQIRLLADVTLLQGDDVSDRWATLPEVGRLSYGITPAPGQPIADALSYAKTPDPRRFCVLRLTVQHIDVVHLGDDHRRAGFDRADGWAGRWLSP</sequence>
<keyword evidence="4" id="KW-0560">Oxidoreductase</keyword>
<dbReference type="AlphaFoldDB" id="A0A1H8J4J7"/>
<dbReference type="InterPro" id="IPR000659">
    <property type="entry name" value="Pyridox_Oxase"/>
</dbReference>
<accession>A0A1H8J4J7</accession>
<dbReference type="PANTHER" id="PTHR10851">
    <property type="entry name" value="PYRIDOXINE-5-PHOSPHATE OXIDASE"/>
    <property type="match status" value="1"/>
</dbReference>
<keyword evidence="2" id="KW-0285">Flavoprotein</keyword>
<evidence type="ECO:0000256" key="1">
    <source>
        <dbReference type="ARBA" id="ARBA00001917"/>
    </source>
</evidence>